<name>A0A7X3CRW5_9BACL</name>
<dbReference type="RefSeq" id="WP_155614425.1">
    <property type="nucleotide sequence ID" value="NZ_WNZX01000005.1"/>
</dbReference>
<dbReference type="Pfam" id="PF10282">
    <property type="entry name" value="Lactonase"/>
    <property type="match status" value="1"/>
</dbReference>
<dbReference type="Proteomes" id="UP000450917">
    <property type="component" value="Unassembled WGS sequence"/>
</dbReference>
<protein>
    <submittedName>
        <fullName evidence="2">Beta-propeller fold lactonase family protein</fullName>
    </submittedName>
</protein>
<dbReference type="PANTHER" id="PTHR30344:SF1">
    <property type="entry name" value="6-PHOSPHOGLUCONOLACTONASE"/>
    <property type="match status" value="1"/>
</dbReference>
<dbReference type="Gene3D" id="2.130.10.10">
    <property type="entry name" value="YVTN repeat-like/Quinoprotein amine dehydrogenase"/>
    <property type="match status" value="1"/>
</dbReference>
<dbReference type="InterPro" id="IPR011048">
    <property type="entry name" value="Haem_d1_sf"/>
</dbReference>
<evidence type="ECO:0000313" key="3">
    <source>
        <dbReference type="Proteomes" id="UP000450917"/>
    </source>
</evidence>
<dbReference type="InterPro" id="IPR050282">
    <property type="entry name" value="Cycloisomerase_2"/>
</dbReference>
<comment type="caution">
    <text evidence="2">The sequence shown here is derived from an EMBL/GenBank/DDBJ whole genome shotgun (WGS) entry which is preliminary data.</text>
</comment>
<comment type="similarity">
    <text evidence="1">Belongs to the cycloisomerase 2 family.</text>
</comment>
<evidence type="ECO:0000256" key="1">
    <source>
        <dbReference type="ARBA" id="ARBA00005564"/>
    </source>
</evidence>
<dbReference type="SUPFAM" id="SSF51004">
    <property type="entry name" value="C-terminal (heme d1) domain of cytochrome cd1-nitrite reductase"/>
    <property type="match status" value="1"/>
</dbReference>
<dbReference type="GO" id="GO:0017057">
    <property type="term" value="F:6-phosphogluconolactonase activity"/>
    <property type="evidence" value="ECO:0007669"/>
    <property type="project" value="TreeGrafter"/>
</dbReference>
<dbReference type="InterPro" id="IPR019405">
    <property type="entry name" value="Lactonase_7-beta_prop"/>
</dbReference>
<proteinExistence type="inferred from homology"/>
<evidence type="ECO:0000313" key="2">
    <source>
        <dbReference type="EMBL" id="MUG70672.1"/>
    </source>
</evidence>
<keyword evidence="3" id="KW-1185">Reference proteome</keyword>
<sequence length="359" mass="38883">MEKKKKVLAFIGSYADSANPGLYACRFDTDTGSLEIVDQASGLQNPTFLDVDQDRLKLYAITEGTDAKGQRCGAAAAYDIDPSTGTLSLLNKELTVPSPTCHITLDHTRQCIMVSSYHGGMIGLSPVMEDGRVGPTADIHQHKGASILPVQDRPRAHSVFVDRSNRFAVASDLGLDRLMIYKLDVPARRLIPHGEVRIAPGSGPRHFAFHPQLPYGYVINELNATITGFSYDQEQGALHEIQTVSTLPDAYEGDNACADIHISPDGKFLYGSNRGHDSIAVYAIDPFTGKLALVEHASTLGGHPRNFALSPDGRFLLAANRDSNNIVTFNRDAETGKLLPAGPVLEVSKPVCIKFAAWD</sequence>
<gene>
    <name evidence="2" type="ORF">GNP93_08255</name>
</gene>
<organism evidence="2 3">
    <name type="scientific">Paenibacillus validus</name>
    <dbReference type="NCBI Taxonomy" id="44253"/>
    <lineage>
        <taxon>Bacteria</taxon>
        <taxon>Bacillati</taxon>
        <taxon>Bacillota</taxon>
        <taxon>Bacilli</taxon>
        <taxon>Bacillales</taxon>
        <taxon>Paenibacillaceae</taxon>
        <taxon>Paenibacillus</taxon>
    </lineage>
</organism>
<accession>A0A7X3CRW5</accession>
<reference evidence="2 3" key="1">
    <citation type="submission" date="2019-11" db="EMBL/GenBank/DDBJ databases">
        <title>Draft genome sequences of five Paenibacillus species of dairy origin.</title>
        <authorList>
            <person name="Olajide A.M."/>
            <person name="Chen S."/>
            <person name="Lapointe G."/>
        </authorList>
    </citation>
    <scope>NUCLEOTIDE SEQUENCE [LARGE SCALE GENOMIC DNA]</scope>
    <source>
        <strain evidence="2 3">2CS3</strain>
    </source>
</reference>
<dbReference type="GO" id="GO:0005829">
    <property type="term" value="C:cytosol"/>
    <property type="evidence" value="ECO:0007669"/>
    <property type="project" value="TreeGrafter"/>
</dbReference>
<dbReference type="AlphaFoldDB" id="A0A7X3CRW5"/>
<dbReference type="EMBL" id="WNZX01000005">
    <property type="protein sequence ID" value="MUG70672.1"/>
    <property type="molecule type" value="Genomic_DNA"/>
</dbReference>
<dbReference type="InterPro" id="IPR015943">
    <property type="entry name" value="WD40/YVTN_repeat-like_dom_sf"/>
</dbReference>
<dbReference type="PANTHER" id="PTHR30344">
    <property type="entry name" value="6-PHOSPHOGLUCONOLACTONASE-RELATED"/>
    <property type="match status" value="1"/>
</dbReference>